<dbReference type="GO" id="GO:0008270">
    <property type="term" value="F:zinc ion binding"/>
    <property type="evidence" value="ECO:0007669"/>
    <property type="project" value="InterPro"/>
</dbReference>
<dbReference type="PANTHER" id="PTHR46910">
    <property type="entry name" value="TRANSCRIPTION FACTOR PDR1"/>
    <property type="match status" value="1"/>
</dbReference>
<feature type="compositionally biased region" description="Pro residues" evidence="5">
    <location>
        <begin position="327"/>
        <end position="339"/>
    </location>
</feature>
<evidence type="ECO:0000256" key="2">
    <source>
        <dbReference type="ARBA" id="ARBA00022723"/>
    </source>
</evidence>
<proteinExistence type="predicted"/>
<dbReference type="InterPro" id="IPR001138">
    <property type="entry name" value="Zn2Cys6_DnaBD"/>
</dbReference>
<dbReference type="InterPro" id="IPR036864">
    <property type="entry name" value="Zn2-C6_fun-type_DNA-bd_sf"/>
</dbReference>
<dbReference type="Proteomes" id="UP000789375">
    <property type="component" value="Unassembled WGS sequence"/>
</dbReference>
<comment type="caution">
    <text evidence="7">The sequence shown here is derived from an EMBL/GenBank/DDBJ whole genome shotgun (WGS) entry which is preliminary data.</text>
</comment>
<reference evidence="7" key="1">
    <citation type="submission" date="2021-06" db="EMBL/GenBank/DDBJ databases">
        <authorList>
            <person name="Kallberg Y."/>
            <person name="Tangrot J."/>
            <person name="Rosling A."/>
        </authorList>
    </citation>
    <scope>NUCLEOTIDE SEQUENCE</scope>
    <source>
        <strain evidence="7">87-6 pot B 2015</strain>
    </source>
</reference>
<gene>
    <name evidence="7" type="ORF">FMOSSE_LOCUS5545</name>
</gene>
<dbReference type="SMART" id="SM00066">
    <property type="entry name" value="GAL4"/>
    <property type="match status" value="1"/>
</dbReference>
<dbReference type="PANTHER" id="PTHR46910:SF3">
    <property type="entry name" value="HALOTOLERANCE PROTEIN 9-RELATED"/>
    <property type="match status" value="1"/>
</dbReference>
<protein>
    <submittedName>
        <fullName evidence="7">2370_t:CDS:1</fullName>
    </submittedName>
</protein>
<dbReference type="GO" id="GO:0003677">
    <property type="term" value="F:DNA binding"/>
    <property type="evidence" value="ECO:0007669"/>
    <property type="project" value="UniProtKB-KW"/>
</dbReference>
<keyword evidence="2" id="KW-0479">Metal-binding</keyword>
<name>A0A9N9AL01_FUNMO</name>
<feature type="region of interest" description="Disordered" evidence="5">
    <location>
        <begin position="297"/>
        <end position="340"/>
    </location>
</feature>
<keyword evidence="8" id="KW-1185">Reference proteome</keyword>
<dbReference type="EMBL" id="CAJVPP010001063">
    <property type="protein sequence ID" value="CAG8531788.1"/>
    <property type="molecule type" value="Genomic_DNA"/>
</dbReference>
<dbReference type="AlphaFoldDB" id="A0A9N9AL01"/>
<dbReference type="PROSITE" id="PS50048">
    <property type="entry name" value="ZN2_CY6_FUNGAL_2"/>
    <property type="match status" value="1"/>
</dbReference>
<feature type="compositionally biased region" description="Low complexity" evidence="5">
    <location>
        <begin position="297"/>
        <end position="311"/>
    </location>
</feature>
<dbReference type="SUPFAM" id="SSF57701">
    <property type="entry name" value="Zn2/Cys6 DNA-binding domain"/>
    <property type="match status" value="1"/>
</dbReference>
<feature type="region of interest" description="Disordered" evidence="5">
    <location>
        <begin position="116"/>
        <end position="135"/>
    </location>
</feature>
<evidence type="ECO:0000256" key="1">
    <source>
        <dbReference type="ARBA" id="ARBA00004123"/>
    </source>
</evidence>
<evidence type="ECO:0000313" key="8">
    <source>
        <dbReference type="Proteomes" id="UP000789375"/>
    </source>
</evidence>
<dbReference type="GO" id="GO:0000981">
    <property type="term" value="F:DNA-binding transcription factor activity, RNA polymerase II-specific"/>
    <property type="evidence" value="ECO:0007669"/>
    <property type="project" value="InterPro"/>
</dbReference>
<organism evidence="7 8">
    <name type="scientific">Funneliformis mosseae</name>
    <name type="common">Endomycorrhizal fungus</name>
    <name type="synonym">Glomus mosseae</name>
    <dbReference type="NCBI Taxonomy" id="27381"/>
    <lineage>
        <taxon>Eukaryota</taxon>
        <taxon>Fungi</taxon>
        <taxon>Fungi incertae sedis</taxon>
        <taxon>Mucoromycota</taxon>
        <taxon>Glomeromycotina</taxon>
        <taxon>Glomeromycetes</taxon>
        <taxon>Glomerales</taxon>
        <taxon>Glomeraceae</taxon>
        <taxon>Funneliformis</taxon>
    </lineage>
</organism>
<keyword evidence="3" id="KW-0238">DNA-binding</keyword>
<evidence type="ECO:0000259" key="6">
    <source>
        <dbReference type="PROSITE" id="PS50048"/>
    </source>
</evidence>
<dbReference type="Pfam" id="PF00172">
    <property type="entry name" value="Zn_clus"/>
    <property type="match status" value="1"/>
</dbReference>
<sequence>MNRTKVTVACRACQKKKVKCTGVSPCSNCLKTNLRCEFTGTAKKRGPRNGNVEVIKSSARRIEYVMRKNPNLRDQINHMLAHSNARPDARSARPSSVIPHDVPIVLVEDDSGITTDASQSHGIPPSIRRTSLPSNSIPPMQEYFSPDEHVSHPSYNPEIINLPQPQSPALLKPVPVYPMRNHVANERQSEDNYSRPNPTYLGSNFVPIPPMETLQTSTDRMKLPMPNLIACKKRSTPMPIVITSSGIEVLLPPAPDLENPLSPPPSNQNQNQYPIDLPPLALSVPYCNKSYPDMNTPPMSTVPLPSPSSSSDLYNMTFEKSQEDSCPPTPPNSLSPPLSPRDTYLHVERPMTWMNKKYSFNYSQQL</sequence>
<evidence type="ECO:0000256" key="5">
    <source>
        <dbReference type="SAM" id="MobiDB-lite"/>
    </source>
</evidence>
<dbReference type="InterPro" id="IPR050987">
    <property type="entry name" value="AtrR-like"/>
</dbReference>
<evidence type="ECO:0000313" key="7">
    <source>
        <dbReference type="EMBL" id="CAG8531788.1"/>
    </source>
</evidence>
<keyword evidence="4" id="KW-0539">Nucleus</keyword>
<evidence type="ECO:0000256" key="3">
    <source>
        <dbReference type="ARBA" id="ARBA00023125"/>
    </source>
</evidence>
<accession>A0A9N9AL01</accession>
<feature type="domain" description="Zn(2)-C6 fungal-type" evidence="6">
    <location>
        <begin position="9"/>
        <end position="38"/>
    </location>
</feature>
<comment type="subcellular location">
    <subcellularLocation>
        <location evidence="1">Nucleus</location>
    </subcellularLocation>
</comment>
<dbReference type="CDD" id="cd00067">
    <property type="entry name" value="GAL4"/>
    <property type="match status" value="1"/>
</dbReference>
<evidence type="ECO:0000256" key="4">
    <source>
        <dbReference type="ARBA" id="ARBA00023242"/>
    </source>
</evidence>
<dbReference type="GO" id="GO:0005634">
    <property type="term" value="C:nucleus"/>
    <property type="evidence" value="ECO:0007669"/>
    <property type="project" value="UniProtKB-SubCell"/>
</dbReference>
<dbReference type="Gene3D" id="4.10.240.10">
    <property type="entry name" value="Zn(2)-C6 fungal-type DNA-binding domain"/>
    <property type="match status" value="1"/>
</dbReference>